<proteinExistence type="predicted"/>
<keyword evidence="2" id="KW-1185">Reference proteome</keyword>
<dbReference type="Proteomes" id="UP000608955">
    <property type="component" value="Unassembled WGS sequence"/>
</dbReference>
<sequence>MHRAVKVLLAVPDEAQAEIIALIDAVTAQTSAIEAPDLATAFGEWCWLSTRSTAT</sequence>
<organism evidence="1 2">
    <name type="scientific">Streptomyces naganishii JCM 4654</name>
    <dbReference type="NCBI Taxonomy" id="1306179"/>
    <lineage>
        <taxon>Bacteria</taxon>
        <taxon>Bacillati</taxon>
        <taxon>Actinomycetota</taxon>
        <taxon>Actinomycetes</taxon>
        <taxon>Kitasatosporales</taxon>
        <taxon>Streptomycetaceae</taxon>
        <taxon>Streptomyces</taxon>
    </lineage>
</organism>
<accession>A0A918Y6M1</accession>
<reference evidence="1" key="2">
    <citation type="submission" date="2020-09" db="EMBL/GenBank/DDBJ databases">
        <authorList>
            <person name="Sun Q."/>
            <person name="Ohkuma M."/>
        </authorList>
    </citation>
    <scope>NUCLEOTIDE SEQUENCE</scope>
    <source>
        <strain evidence="1">JCM 4654</strain>
    </source>
</reference>
<dbReference type="AlphaFoldDB" id="A0A918Y6M1"/>
<evidence type="ECO:0000313" key="2">
    <source>
        <dbReference type="Proteomes" id="UP000608955"/>
    </source>
</evidence>
<evidence type="ECO:0000313" key="1">
    <source>
        <dbReference type="EMBL" id="GHD92822.1"/>
    </source>
</evidence>
<name>A0A918Y6M1_9ACTN</name>
<comment type="caution">
    <text evidence="1">The sequence shown here is derived from an EMBL/GenBank/DDBJ whole genome shotgun (WGS) entry which is preliminary data.</text>
</comment>
<protein>
    <submittedName>
        <fullName evidence="1">Uncharacterized protein</fullName>
    </submittedName>
</protein>
<reference evidence="1" key="1">
    <citation type="journal article" date="2014" name="Int. J. Syst. Evol. Microbiol.">
        <title>Complete genome sequence of Corynebacterium casei LMG S-19264T (=DSM 44701T), isolated from a smear-ripened cheese.</title>
        <authorList>
            <consortium name="US DOE Joint Genome Institute (JGI-PGF)"/>
            <person name="Walter F."/>
            <person name="Albersmeier A."/>
            <person name="Kalinowski J."/>
            <person name="Ruckert C."/>
        </authorList>
    </citation>
    <scope>NUCLEOTIDE SEQUENCE</scope>
    <source>
        <strain evidence="1">JCM 4654</strain>
    </source>
</reference>
<dbReference type="EMBL" id="BMVF01000013">
    <property type="protein sequence ID" value="GHD92822.1"/>
    <property type="molecule type" value="Genomic_DNA"/>
</dbReference>
<gene>
    <name evidence="1" type="ORF">GCM10010508_47180</name>
</gene>